<protein>
    <submittedName>
        <fullName evidence="2">65-kDa microtubule-associated protein 3</fullName>
    </submittedName>
</protein>
<dbReference type="AlphaFoldDB" id="A0A830BW30"/>
<comment type="caution">
    <text evidence="2">The sequence shown here is derived from an EMBL/GenBank/DDBJ whole genome shotgun (WGS) entry which is preliminary data.</text>
</comment>
<dbReference type="EMBL" id="BMAC01000169">
    <property type="protein sequence ID" value="GFP88554.1"/>
    <property type="molecule type" value="Genomic_DNA"/>
</dbReference>
<keyword evidence="1" id="KW-0472">Membrane</keyword>
<dbReference type="Proteomes" id="UP000653305">
    <property type="component" value="Unassembled WGS sequence"/>
</dbReference>
<name>A0A830BW30_9LAMI</name>
<proteinExistence type="predicted"/>
<keyword evidence="3" id="KW-1185">Reference proteome</keyword>
<feature type="transmembrane region" description="Helical" evidence="1">
    <location>
        <begin position="129"/>
        <end position="154"/>
    </location>
</feature>
<keyword evidence="1" id="KW-1133">Transmembrane helix</keyword>
<organism evidence="2 3">
    <name type="scientific">Phtheirospermum japonicum</name>
    <dbReference type="NCBI Taxonomy" id="374723"/>
    <lineage>
        <taxon>Eukaryota</taxon>
        <taxon>Viridiplantae</taxon>
        <taxon>Streptophyta</taxon>
        <taxon>Embryophyta</taxon>
        <taxon>Tracheophyta</taxon>
        <taxon>Spermatophyta</taxon>
        <taxon>Magnoliopsida</taxon>
        <taxon>eudicotyledons</taxon>
        <taxon>Gunneridae</taxon>
        <taxon>Pentapetalae</taxon>
        <taxon>asterids</taxon>
        <taxon>lamiids</taxon>
        <taxon>Lamiales</taxon>
        <taxon>Orobanchaceae</taxon>
        <taxon>Orobanchaceae incertae sedis</taxon>
        <taxon>Phtheirospermum</taxon>
    </lineage>
</organism>
<evidence type="ECO:0000256" key="1">
    <source>
        <dbReference type="SAM" id="Phobius"/>
    </source>
</evidence>
<reference evidence="2" key="1">
    <citation type="submission" date="2020-07" db="EMBL/GenBank/DDBJ databases">
        <title>Ethylene signaling mediates host invasion by parasitic plants.</title>
        <authorList>
            <person name="Yoshida S."/>
        </authorList>
    </citation>
    <scope>NUCLEOTIDE SEQUENCE</scope>
    <source>
        <strain evidence="2">Okayama</strain>
    </source>
</reference>
<sequence>MSFQLRASSLTLDIWSSIRSSTKEGSLSAFSRLGTIVNISLLLVSTREQKAHTTQSPGDQTRTNNSPWRLRDTVAAHGVDGEWKWCGLGIDRDLGIELGFLVVVTGVPRCSGLAVVICDSGGGLAVRRWFGGGLFVIAVVVICDSGGGLVVVTCDCGRDFRGRGFRENTQDLEQVVWRW</sequence>
<evidence type="ECO:0000313" key="3">
    <source>
        <dbReference type="Proteomes" id="UP000653305"/>
    </source>
</evidence>
<gene>
    <name evidence="2" type="ORF">PHJA_000999100</name>
</gene>
<accession>A0A830BW30</accession>
<evidence type="ECO:0000313" key="2">
    <source>
        <dbReference type="EMBL" id="GFP88554.1"/>
    </source>
</evidence>
<keyword evidence="1" id="KW-0812">Transmembrane</keyword>